<feature type="signal peptide" evidence="2">
    <location>
        <begin position="1"/>
        <end position="26"/>
    </location>
</feature>
<feature type="chain" id="PRO_5043947002" evidence="2">
    <location>
        <begin position="27"/>
        <end position="222"/>
    </location>
</feature>
<dbReference type="InterPro" id="IPR003583">
    <property type="entry name" value="Hlx-hairpin-Hlx_DNA-bd_motif"/>
</dbReference>
<evidence type="ECO:0000313" key="5">
    <source>
        <dbReference type="EMBL" id="NSJ51529.1"/>
    </source>
</evidence>
<feature type="region of interest" description="Disordered" evidence="1">
    <location>
        <begin position="53"/>
        <end position="73"/>
    </location>
</feature>
<dbReference type="GO" id="GO:0006281">
    <property type="term" value="P:DNA repair"/>
    <property type="evidence" value="ECO:0007669"/>
    <property type="project" value="InterPro"/>
</dbReference>
<protein>
    <submittedName>
        <fullName evidence="4">Helix-hairpin-helix domain-containing protein</fullName>
    </submittedName>
</protein>
<dbReference type="GO" id="GO:0015627">
    <property type="term" value="C:type II protein secretion system complex"/>
    <property type="evidence" value="ECO:0007669"/>
    <property type="project" value="TreeGrafter"/>
</dbReference>
<reference evidence="5" key="2">
    <citation type="submission" date="2020-02" db="EMBL/GenBank/DDBJ databases">
        <authorList>
            <person name="Littmann E."/>
            <person name="Sorbara M."/>
        </authorList>
    </citation>
    <scope>NUCLEOTIDE SEQUENCE</scope>
    <source>
        <strain evidence="5">MSK.1.17</strain>
    </source>
</reference>
<evidence type="ECO:0000256" key="2">
    <source>
        <dbReference type="SAM" id="SignalP"/>
    </source>
</evidence>
<dbReference type="Proteomes" id="UP001299608">
    <property type="component" value="Unassembled WGS sequence"/>
</dbReference>
<gene>
    <name evidence="5" type="ORF">G5B36_22855</name>
    <name evidence="4" type="ORF">L0N08_25815</name>
</gene>
<dbReference type="NCBIfam" id="TIGR00426">
    <property type="entry name" value="competence protein ComEA helix-hairpin-helix repeat region"/>
    <property type="match status" value="1"/>
</dbReference>
<comment type="caution">
    <text evidence="4">The sequence shown here is derived from an EMBL/GenBank/DDBJ whole genome shotgun (WGS) entry which is preliminary data.</text>
</comment>
<evidence type="ECO:0000313" key="4">
    <source>
        <dbReference type="EMBL" id="MCG4748838.1"/>
    </source>
</evidence>
<dbReference type="EMBL" id="JAKNGE010000044">
    <property type="protein sequence ID" value="MCG4748838.1"/>
    <property type="molecule type" value="Genomic_DNA"/>
</dbReference>
<name>A0AAW5CA35_9FIRM</name>
<accession>A0AAW5CA35</accession>
<evidence type="ECO:0000256" key="1">
    <source>
        <dbReference type="SAM" id="MobiDB-lite"/>
    </source>
</evidence>
<dbReference type="Pfam" id="PF10531">
    <property type="entry name" value="SLBB"/>
    <property type="match status" value="1"/>
</dbReference>
<evidence type="ECO:0000259" key="3">
    <source>
        <dbReference type="SMART" id="SM00278"/>
    </source>
</evidence>
<keyword evidence="2" id="KW-0732">Signal</keyword>
<dbReference type="PANTHER" id="PTHR21180:SF32">
    <property type="entry name" value="ENDONUCLEASE_EXONUCLEASE_PHOSPHATASE FAMILY DOMAIN-CONTAINING PROTEIN 1"/>
    <property type="match status" value="1"/>
</dbReference>
<dbReference type="InterPro" id="IPR019554">
    <property type="entry name" value="Soluble_ligand-bd"/>
</dbReference>
<dbReference type="GO" id="GO:0015628">
    <property type="term" value="P:protein secretion by the type II secretion system"/>
    <property type="evidence" value="ECO:0007669"/>
    <property type="project" value="TreeGrafter"/>
</dbReference>
<dbReference type="RefSeq" id="WP_165642868.1">
    <property type="nucleotide sequence ID" value="NZ_JAAITT010000042.1"/>
</dbReference>
<dbReference type="Pfam" id="PF12836">
    <property type="entry name" value="HHH_3"/>
    <property type="match status" value="1"/>
</dbReference>
<organism evidence="4 7">
    <name type="scientific">Enterocloster aldenensis</name>
    <dbReference type="NCBI Taxonomy" id="358742"/>
    <lineage>
        <taxon>Bacteria</taxon>
        <taxon>Bacillati</taxon>
        <taxon>Bacillota</taxon>
        <taxon>Clostridia</taxon>
        <taxon>Lachnospirales</taxon>
        <taxon>Lachnospiraceae</taxon>
        <taxon>Enterocloster</taxon>
    </lineage>
</organism>
<dbReference type="InterPro" id="IPR004509">
    <property type="entry name" value="Competence_ComEA_HhH"/>
</dbReference>
<proteinExistence type="predicted"/>
<dbReference type="Gene3D" id="1.10.150.280">
    <property type="entry name" value="AF1531-like domain"/>
    <property type="match status" value="1"/>
</dbReference>
<dbReference type="InterPro" id="IPR051675">
    <property type="entry name" value="Endo/Exo/Phosphatase_dom_1"/>
</dbReference>
<reference evidence="5 6" key="1">
    <citation type="journal article" date="2020" name="Cell Host Microbe">
        <title>Functional and Genomic Variation between Human-Derived Isolates of Lachnospiraceae Reveals Inter- and Intra-Species Diversity.</title>
        <authorList>
            <person name="Sorbara M.T."/>
            <person name="Littmann E.R."/>
            <person name="Fontana E."/>
            <person name="Moody T.U."/>
            <person name="Kohout C.E."/>
            <person name="Gjonbalaj M."/>
            <person name="Eaton V."/>
            <person name="Seok R."/>
            <person name="Leiner I.M."/>
            <person name="Pamer E.G."/>
        </authorList>
    </citation>
    <scope>NUCLEOTIDE SEQUENCE [LARGE SCALE GENOMIC DNA]</scope>
    <source>
        <strain evidence="5 6">MSK.1.17</strain>
    </source>
</reference>
<dbReference type="InterPro" id="IPR010994">
    <property type="entry name" value="RuvA_2-like"/>
</dbReference>
<dbReference type="EMBL" id="JAAITT010000042">
    <property type="protein sequence ID" value="NSJ51529.1"/>
    <property type="molecule type" value="Genomic_DNA"/>
</dbReference>
<dbReference type="Proteomes" id="UP000669239">
    <property type="component" value="Unassembled WGS sequence"/>
</dbReference>
<dbReference type="SUPFAM" id="SSF47781">
    <property type="entry name" value="RuvA domain 2-like"/>
    <property type="match status" value="1"/>
</dbReference>
<dbReference type="PANTHER" id="PTHR21180">
    <property type="entry name" value="ENDONUCLEASE/EXONUCLEASE/PHOSPHATASE FAMILY DOMAIN-CONTAINING PROTEIN 1"/>
    <property type="match status" value="1"/>
</dbReference>
<dbReference type="GO" id="GO:0003677">
    <property type="term" value="F:DNA binding"/>
    <property type="evidence" value="ECO:0007669"/>
    <property type="project" value="InterPro"/>
</dbReference>
<dbReference type="AlphaFoldDB" id="A0AAW5CA35"/>
<keyword evidence="6" id="KW-1185">Reference proteome</keyword>
<feature type="domain" description="Helix-hairpin-helix DNA-binding motif class 1" evidence="3">
    <location>
        <begin position="200"/>
        <end position="219"/>
    </location>
</feature>
<reference evidence="4" key="3">
    <citation type="submission" date="2022-01" db="EMBL/GenBank/DDBJ databases">
        <title>Collection of gut derived symbiotic bacterial strains cultured from healthy donors.</title>
        <authorList>
            <person name="Lin H."/>
            <person name="Kohout C."/>
            <person name="Waligurski E."/>
            <person name="Pamer E.G."/>
        </authorList>
    </citation>
    <scope>NUCLEOTIDE SEQUENCE</scope>
    <source>
        <strain evidence="4">DFI.6.55</strain>
    </source>
</reference>
<feature type="domain" description="Helix-hairpin-helix DNA-binding motif class 1" evidence="3">
    <location>
        <begin position="170"/>
        <end position="189"/>
    </location>
</feature>
<evidence type="ECO:0000313" key="7">
    <source>
        <dbReference type="Proteomes" id="UP001299608"/>
    </source>
</evidence>
<sequence length="222" mass="23419">MRLISLKTCKVPAIVICMLAAGICYSCGGHPDPSVGSGYEGIVLELGDSGSGQDGLGKLDSGQSDPGRGDSAQSPAAMVYVHVCGMVEQPGVYGLTEGSRVYEAVEAAGGIRDGGAADYLNLAETLKDGMKLEVPSESQAEEWKAQGIKPAADPEAKARHMVNLNTATREELMSLRGIGESRAEDIIRYRETYGGFQSIEDIMNVSGIKDAAFEKIKDSITV</sequence>
<evidence type="ECO:0000313" key="6">
    <source>
        <dbReference type="Proteomes" id="UP000669239"/>
    </source>
</evidence>
<dbReference type="SMART" id="SM00278">
    <property type="entry name" value="HhH1"/>
    <property type="match status" value="2"/>
</dbReference>